<keyword evidence="2" id="KW-1185">Reference proteome</keyword>
<name>A0A822YU82_NELNU</name>
<dbReference type="EMBL" id="DUZY01000004">
    <property type="protein sequence ID" value="DAD36212.1"/>
    <property type="molecule type" value="Genomic_DNA"/>
</dbReference>
<dbReference type="Proteomes" id="UP000607653">
    <property type="component" value="Unassembled WGS sequence"/>
</dbReference>
<dbReference type="AlphaFoldDB" id="A0A822YU82"/>
<reference evidence="1 2" key="1">
    <citation type="journal article" date="2020" name="Mol. Biol. Evol.">
        <title>Distinct Expression and Methylation Patterns for Genes with Different Fates following a Single Whole-Genome Duplication in Flowering Plants.</title>
        <authorList>
            <person name="Shi T."/>
            <person name="Rahmani R.S."/>
            <person name="Gugger P.F."/>
            <person name="Wang M."/>
            <person name="Li H."/>
            <person name="Zhang Y."/>
            <person name="Li Z."/>
            <person name="Wang Q."/>
            <person name="Van de Peer Y."/>
            <person name="Marchal K."/>
            <person name="Chen J."/>
        </authorList>
    </citation>
    <scope>NUCLEOTIDE SEQUENCE [LARGE SCALE GENOMIC DNA]</scope>
    <source>
        <tissue evidence="1">Leaf</tissue>
    </source>
</reference>
<accession>A0A822YU82</accession>
<gene>
    <name evidence="1" type="ORF">HUJ06_006852</name>
</gene>
<evidence type="ECO:0000313" key="2">
    <source>
        <dbReference type="Proteomes" id="UP000607653"/>
    </source>
</evidence>
<proteinExistence type="predicted"/>
<comment type="caution">
    <text evidence="1">The sequence shown here is derived from an EMBL/GenBank/DDBJ whole genome shotgun (WGS) entry which is preliminary data.</text>
</comment>
<evidence type="ECO:0000313" key="1">
    <source>
        <dbReference type="EMBL" id="DAD36212.1"/>
    </source>
</evidence>
<protein>
    <submittedName>
        <fullName evidence="1">Uncharacterized protein</fullName>
    </submittedName>
</protein>
<organism evidence="1 2">
    <name type="scientific">Nelumbo nucifera</name>
    <name type="common">Sacred lotus</name>
    <dbReference type="NCBI Taxonomy" id="4432"/>
    <lineage>
        <taxon>Eukaryota</taxon>
        <taxon>Viridiplantae</taxon>
        <taxon>Streptophyta</taxon>
        <taxon>Embryophyta</taxon>
        <taxon>Tracheophyta</taxon>
        <taxon>Spermatophyta</taxon>
        <taxon>Magnoliopsida</taxon>
        <taxon>Proteales</taxon>
        <taxon>Nelumbonaceae</taxon>
        <taxon>Nelumbo</taxon>
    </lineage>
</organism>
<sequence length="40" mass="4749">MSLRILVIFPIFSHEISFQFENASIYLVGQAFTFYMKFVL</sequence>